<dbReference type="AlphaFoldDB" id="A0A7S2TYJ1"/>
<proteinExistence type="predicted"/>
<dbReference type="SUPFAM" id="SSF56059">
    <property type="entry name" value="Glutathione synthetase ATP-binding domain-like"/>
    <property type="match status" value="1"/>
</dbReference>
<dbReference type="EMBL" id="HBHP01025895">
    <property type="protein sequence ID" value="CAD9772104.1"/>
    <property type="molecule type" value="Transcribed_RNA"/>
</dbReference>
<name>A0A7S2TYJ1_9EUKA</name>
<accession>A0A7S2TYJ1</accession>
<evidence type="ECO:0000313" key="2">
    <source>
        <dbReference type="EMBL" id="CAD9772104.1"/>
    </source>
</evidence>
<sequence>MSSAAQSKPLAMSVPTKQQKEQKDKPTTFARIVAPDSFEIEAHYYNRVLNAQRHPLVESFMKLSNKIIAARYCHLHPNTDEKALKTLLETPREYFRWSGADLFSVTDNNGKKQMIVIETNSCPSGNKSLPLMADSVEKDSNYHKLLMHAFWPQVQSFKGTGALAVVYDKNDMENSGYAAALADISEEKVYIAKWKNDDPDPPAKICGGQLFVRDENMHWIPIRAAYRYVTQQPWARIPCATPKTFIFNPIICCLAGGRNKMCADKAYEFWNHKNWKHGLSVRTPVTIRDVCKKEVPIWIKSMGGCAVVKNPYSNAGQGVYTICSEQELKSFMDEDHRYDKFIVQSLVGNHEWSSDIKGKKYYHTGTVPNRKGETFCADLRLMVCSGKKGFKVVSMYARRAAKALTKKAPRGMESWAQLGTNLSIKLGENKWDTDTRRLMLMDSRDFNKLGLGLDDLIDAYIQTISAVTAIDNMAKELMKGGKFDRALYASVNNDQSLLDEIIEGDEVEAESDLLSSRS</sequence>
<organism evidence="2">
    <name type="scientific">Lotharella oceanica</name>
    <dbReference type="NCBI Taxonomy" id="641309"/>
    <lineage>
        <taxon>Eukaryota</taxon>
        <taxon>Sar</taxon>
        <taxon>Rhizaria</taxon>
        <taxon>Cercozoa</taxon>
        <taxon>Chlorarachniophyceae</taxon>
        <taxon>Lotharella</taxon>
    </lineage>
</organism>
<evidence type="ECO:0000256" key="1">
    <source>
        <dbReference type="SAM" id="MobiDB-lite"/>
    </source>
</evidence>
<protein>
    <submittedName>
        <fullName evidence="2">Uncharacterized protein</fullName>
    </submittedName>
</protein>
<feature type="region of interest" description="Disordered" evidence="1">
    <location>
        <begin position="1"/>
        <end position="27"/>
    </location>
</feature>
<gene>
    <name evidence="2" type="ORF">LSP00402_LOCUS16094</name>
</gene>
<reference evidence="2" key="1">
    <citation type="submission" date="2021-01" db="EMBL/GenBank/DDBJ databases">
        <authorList>
            <person name="Corre E."/>
            <person name="Pelletier E."/>
            <person name="Niang G."/>
            <person name="Scheremetjew M."/>
            <person name="Finn R."/>
            <person name="Kale V."/>
            <person name="Holt S."/>
            <person name="Cochrane G."/>
            <person name="Meng A."/>
            <person name="Brown T."/>
            <person name="Cohen L."/>
        </authorList>
    </citation>
    <scope>NUCLEOTIDE SEQUENCE</scope>
    <source>
        <strain evidence="2">CCMP622</strain>
    </source>
</reference>